<feature type="region of interest" description="Disordered" evidence="2">
    <location>
        <begin position="274"/>
        <end position="307"/>
    </location>
</feature>
<sequence>MKAFRMLNFIPSFSPRGKSSRQVADPEYRDSDEDEDIDVPYSSGLQTQGRSQIQRRPAQRRRRKKKGPKPLAKMSTITEVSFSESGSVVSDDRDDDELELISPYKNKRASRSVPSMFSRSMTTSVLPRSPSPYDFKDDDLSPDELPSADEFPWDEPGGQQDLSHVQGIFGKVPDYNRTPGTRRARLQVRSPLQEVEHRLLDEAEEMLESLEIQPRTEEQDVEKRRSLLQERRKSLLVDEERMRLDAENLLLREDHIKMKQDFRGFQARSIIQEEPVPVGPEFDHEAEEPEAEDHEVDEDETDSASHCSISSSIDLDEEPVVCMANVVSVTRVSPGMVKLVDIPPRKQEVNAAPMAKPTTSERQGIYSFRGSDLLGFPTEEGEKGDVRAKRLTITTTSRTTSRSHSNPFDLEQVPNQRRASTAIADRSEDEWRQVNHEQLEPFPPYVDGYYGRFPKPEKPKLSQEESRLMVQDWLSTYDSAEQQRPLSVQFDPAVMAERQIPPPPLPKEDVIPKTPKNHCIIVGHKFRPIDLNKVPDDATVGDLEVRPYLETHTGRREHVYVPVMCDKCGADVKENFWECERPSCHLALCWDCHLEQQFEAWSN</sequence>
<protein>
    <submittedName>
        <fullName evidence="3">Uncharacterized protein</fullName>
    </submittedName>
</protein>
<accession>A0A6A6HU84</accession>
<dbReference type="Proteomes" id="UP000800094">
    <property type="component" value="Unassembled WGS sequence"/>
</dbReference>
<dbReference type="GeneID" id="54573632"/>
<name>A0A6A6HU84_9PLEO</name>
<feature type="coiled-coil region" evidence="1">
    <location>
        <begin position="193"/>
        <end position="220"/>
    </location>
</feature>
<feature type="compositionally biased region" description="Basic residues" evidence="2">
    <location>
        <begin position="57"/>
        <end position="68"/>
    </location>
</feature>
<dbReference type="EMBL" id="ML987211">
    <property type="protein sequence ID" value="KAF2241571.1"/>
    <property type="molecule type" value="Genomic_DNA"/>
</dbReference>
<proteinExistence type="predicted"/>
<feature type="compositionally biased region" description="Low complexity" evidence="2">
    <location>
        <begin position="79"/>
        <end position="89"/>
    </location>
</feature>
<feature type="region of interest" description="Disordered" evidence="2">
    <location>
        <begin position="1"/>
        <end position="163"/>
    </location>
</feature>
<feature type="compositionally biased region" description="Acidic residues" evidence="2">
    <location>
        <begin position="284"/>
        <end position="302"/>
    </location>
</feature>
<evidence type="ECO:0000313" key="3">
    <source>
        <dbReference type="EMBL" id="KAF2241571.1"/>
    </source>
</evidence>
<reference evidence="3" key="1">
    <citation type="journal article" date="2020" name="Stud. Mycol.">
        <title>101 Dothideomycetes genomes: a test case for predicting lifestyles and emergence of pathogens.</title>
        <authorList>
            <person name="Haridas S."/>
            <person name="Albert R."/>
            <person name="Binder M."/>
            <person name="Bloem J."/>
            <person name="Labutti K."/>
            <person name="Salamov A."/>
            <person name="Andreopoulos B."/>
            <person name="Baker S."/>
            <person name="Barry K."/>
            <person name="Bills G."/>
            <person name="Bluhm B."/>
            <person name="Cannon C."/>
            <person name="Castanera R."/>
            <person name="Culley D."/>
            <person name="Daum C."/>
            <person name="Ezra D."/>
            <person name="Gonzalez J."/>
            <person name="Henrissat B."/>
            <person name="Kuo A."/>
            <person name="Liang C."/>
            <person name="Lipzen A."/>
            <person name="Lutzoni F."/>
            <person name="Magnuson J."/>
            <person name="Mondo S."/>
            <person name="Nolan M."/>
            <person name="Ohm R."/>
            <person name="Pangilinan J."/>
            <person name="Park H.-J."/>
            <person name="Ramirez L."/>
            <person name="Alfaro M."/>
            <person name="Sun H."/>
            <person name="Tritt A."/>
            <person name="Yoshinaga Y."/>
            <person name="Zwiers L.-H."/>
            <person name="Turgeon B."/>
            <person name="Goodwin S."/>
            <person name="Spatafora J."/>
            <person name="Crous P."/>
            <person name="Grigoriev I."/>
        </authorList>
    </citation>
    <scope>NUCLEOTIDE SEQUENCE</scope>
    <source>
        <strain evidence="3">CBS 122368</strain>
    </source>
</reference>
<organism evidence="3 4">
    <name type="scientific">Trematosphaeria pertusa</name>
    <dbReference type="NCBI Taxonomy" id="390896"/>
    <lineage>
        <taxon>Eukaryota</taxon>
        <taxon>Fungi</taxon>
        <taxon>Dikarya</taxon>
        <taxon>Ascomycota</taxon>
        <taxon>Pezizomycotina</taxon>
        <taxon>Dothideomycetes</taxon>
        <taxon>Pleosporomycetidae</taxon>
        <taxon>Pleosporales</taxon>
        <taxon>Massarineae</taxon>
        <taxon>Trematosphaeriaceae</taxon>
        <taxon>Trematosphaeria</taxon>
    </lineage>
</organism>
<keyword evidence="4" id="KW-1185">Reference proteome</keyword>
<dbReference type="AlphaFoldDB" id="A0A6A6HU84"/>
<feature type="compositionally biased region" description="Polar residues" evidence="2">
    <location>
        <begin position="112"/>
        <end position="126"/>
    </location>
</feature>
<evidence type="ECO:0000256" key="2">
    <source>
        <dbReference type="SAM" id="MobiDB-lite"/>
    </source>
</evidence>
<keyword evidence="1" id="KW-0175">Coiled coil</keyword>
<dbReference type="OrthoDB" id="3790861at2759"/>
<evidence type="ECO:0000313" key="4">
    <source>
        <dbReference type="Proteomes" id="UP000800094"/>
    </source>
</evidence>
<dbReference type="RefSeq" id="XP_033676575.1">
    <property type="nucleotide sequence ID" value="XM_033820302.1"/>
</dbReference>
<evidence type="ECO:0000256" key="1">
    <source>
        <dbReference type="SAM" id="Coils"/>
    </source>
</evidence>
<gene>
    <name evidence="3" type="ORF">BU26DRAFT_173116</name>
</gene>
<feature type="region of interest" description="Disordered" evidence="2">
    <location>
        <begin position="396"/>
        <end position="417"/>
    </location>
</feature>